<dbReference type="GO" id="GO:0005524">
    <property type="term" value="F:ATP binding"/>
    <property type="evidence" value="ECO:0007669"/>
    <property type="project" value="UniProtKB-UniRule"/>
</dbReference>
<dbReference type="GO" id="GO:0015937">
    <property type="term" value="P:coenzyme A biosynthetic process"/>
    <property type="evidence" value="ECO:0007669"/>
    <property type="project" value="UniProtKB-UniRule"/>
</dbReference>
<keyword evidence="3 8" id="KW-0808">Transferase</keyword>
<dbReference type="PROSITE" id="PS51219">
    <property type="entry name" value="DPCK"/>
    <property type="match status" value="1"/>
</dbReference>
<dbReference type="NCBIfam" id="NF002879">
    <property type="entry name" value="PRK03333.1"/>
    <property type="match status" value="1"/>
</dbReference>
<keyword evidence="2 8" id="KW-0963">Cytoplasm</keyword>
<evidence type="ECO:0000256" key="4">
    <source>
        <dbReference type="ARBA" id="ARBA00022741"/>
    </source>
</evidence>
<name>A0A383RG57_PAEAL</name>
<organism evidence="10 11">
    <name type="scientific">Paenibacillus alvei</name>
    <name type="common">Bacillus alvei</name>
    <dbReference type="NCBI Taxonomy" id="44250"/>
    <lineage>
        <taxon>Bacteria</taxon>
        <taxon>Bacillati</taxon>
        <taxon>Bacillota</taxon>
        <taxon>Bacilli</taxon>
        <taxon>Bacillales</taxon>
        <taxon>Paenibacillaceae</taxon>
        <taxon>Paenibacillus</taxon>
    </lineage>
</organism>
<sequence length="198" mass="22342">MNIGLTGGIASGKSTVSRLLVERGALLVDADKIAREVVLPGSPVLEQIAVHFGSDMLLADGTLNRKRLGEVVFADETSRKALESITHPAIQKEIQRQMHQYERDYPERLVVVDIPLLYESGLSKMFDSILVVYVPKSVQLQRLMERDGWSEREAEQRLNAQWSMENKRELADIIIDNSGSLEDTIKQLDHFWSEKGLP</sequence>
<evidence type="ECO:0000256" key="9">
    <source>
        <dbReference type="NCBIfam" id="TIGR00152"/>
    </source>
</evidence>
<keyword evidence="4 8" id="KW-0547">Nucleotide-binding</keyword>
<dbReference type="GO" id="GO:0004140">
    <property type="term" value="F:dephospho-CoA kinase activity"/>
    <property type="evidence" value="ECO:0007669"/>
    <property type="project" value="UniProtKB-UniRule"/>
</dbReference>
<dbReference type="HAMAP" id="MF_00376">
    <property type="entry name" value="Dephospho_CoA_kinase"/>
    <property type="match status" value="1"/>
</dbReference>
<reference evidence="11" key="1">
    <citation type="submission" date="2018-08" db="EMBL/GenBank/DDBJ databases">
        <authorList>
            <person name="Chevrot R."/>
        </authorList>
    </citation>
    <scope>NUCLEOTIDE SEQUENCE [LARGE SCALE GENOMIC DNA]</scope>
</reference>
<evidence type="ECO:0000313" key="10">
    <source>
        <dbReference type="EMBL" id="SYX85329.1"/>
    </source>
</evidence>
<dbReference type="GO" id="GO:0005737">
    <property type="term" value="C:cytoplasm"/>
    <property type="evidence" value="ECO:0007669"/>
    <property type="project" value="UniProtKB-SubCell"/>
</dbReference>
<evidence type="ECO:0000256" key="5">
    <source>
        <dbReference type="ARBA" id="ARBA00022777"/>
    </source>
</evidence>
<evidence type="ECO:0000256" key="7">
    <source>
        <dbReference type="ARBA" id="ARBA00022993"/>
    </source>
</evidence>
<evidence type="ECO:0000256" key="3">
    <source>
        <dbReference type="ARBA" id="ARBA00022679"/>
    </source>
</evidence>
<comment type="subcellular location">
    <subcellularLocation>
        <location evidence="8">Cytoplasm</location>
    </subcellularLocation>
</comment>
<evidence type="ECO:0000256" key="1">
    <source>
        <dbReference type="ARBA" id="ARBA00009018"/>
    </source>
</evidence>
<comment type="function">
    <text evidence="8">Catalyzes the phosphorylation of the 3'-hydroxyl group of dephosphocoenzyme A to form coenzyme A.</text>
</comment>
<feature type="binding site" evidence="8">
    <location>
        <begin position="10"/>
        <end position="15"/>
    </location>
    <ligand>
        <name>ATP</name>
        <dbReference type="ChEBI" id="CHEBI:30616"/>
    </ligand>
</feature>
<evidence type="ECO:0000256" key="8">
    <source>
        <dbReference type="HAMAP-Rule" id="MF_00376"/>
    </source>
</evidence>
<dbReference type="PANTHER" id="PTHR10695:SF46">
    <property type="entry name" value="BIFUNCTIONAL COENZYME A SYNTHASE-RELATED"/>
    <property type="match status" value="1"/>
</dbReference>
<dbReference type="InterPro" id="IPR001977">
    <property type="entry name" value="Depp_CoAkinase"/>
</dbReference>
<dbReference type="NCBIfam" id="TIGR00152">
    <property type="entry name" value="dephospho-CoA kinase"/>
    <property type="match status" value="1"/>
</dbReference>
<dbReference type="FunFam" id="3.40.50.300:FF:000991">
    <property type="entry name" value="Dephospho-CoA kinase"/>
    <property type="match status" value="1"/>
</dbReference>
<accession>A0A383RG57</accession>
<dbReference type="SUPFAM" id="SSF52540">
    <property type="entry name" value="P-loop containing nucleoside triphosphate hydrolases"/>
    <property type="match status" value="1"/>
</dbReference>
<dbReference type="EC" id="2.7.1.24" evidence="8 9"/>
<keyword evidence="5 8" id="KW-0418">Kinase</keyword>
<dbReference type="CDD" id="cd02022">
    <property type="entry name" value="DPCK"/>
    <property type="match status" value="1"/>
</dbReference>
<comment type="catalytic activity">
    <reaction evidence="8">
        <text>3'-dephospho-CoA + ATP = ADP + CoA + H(+)</text>
        <dbReference type="Rhea" id="RHEA:18245"/>
        <dbReference type="ChEBI" id="CHEBI:15378"/>
        <dbReference type="ChEBI" id="CHEBI:30616"/>
        <dbReference type="ChEBI" id="CHEBI:57287"/>
        <dbReference type="ChEBI" id="CHEBI:57328"/>
        <dbReference type="ChEBI" id="CHEBI:456216"/>
        <dbReference type="EC" id="2.7.1.24"/>
    </reaction>
</comment>
<comment type="similarity">
    <text evidence="1 8">Belongs to the CoaE family.</text>
</comment>
<comment type="pathway">
    <text evidence="8">Cofactor biosynthesis; coenzyme A biosynthesis; CoA from (R)-pantothenate: step 5/5.</text>
</comment>
<keyword evidence="7 8" id="KW-0173">Coenzyme A biosynthesis</keyword>
<protein>
    <recommendedName>
        <fullName evidence="8 9">Dephospho-CoA kinase</fullName>
        <ecNumber evidence="8 9">2.7.1.24</ecNumber>
    </recommendedName>
    <alternativeName>
        <fullName evidence="8">Dephosphocoenzyme A kinase</fullName>
    </alternativeName>
</protein>
<dbReference type="AlphaFoldDB" id="A0A383RG57"/>
<evidence type="ECO:0000256" key="6">
    <source>
        <dbReference type="ARBA" id="ARBA00022840"/>
    </source>
</evidence>
<gene>
    <name evidence="8 10" type="primary">coaE</name>
    <name evidence="10" type="ORF">PBLR_13751</name>
</gene>
<dbReference type="InterPro" id="IPR027417">
    <property type="entry name" value="P-loop_NTPase"/>
</dbReference>
<keyword evidence="6 8" id="KW-0067">ATP-binding</keyword>
<dbReference type="Gene3D" id="3.40.50.300">
    <property type="entry name" value="P-loop containing nucleotide triphosphate hydrolases"/>
    <property type="match status" value="1"/>
</dbReference>
<evidence type="ECO:0000313" key="11">
    <source>
        <dbReference type="Proteomes" id="UP000304148"/>
    </source>
</evidence>
<proteinExistence type="inferred from homology"/>
<dbReference type="PANTHER" id="PTHR10695">
    <property type="entry name" value="DEPHOSPHO-COA KINASE-RELATED"/>
    <property type="match status" value="1"/>
</dbReference>
<dbReference type="Pfam" id="PF01121">
    <property type="entry name" value="CoaE"/>
    <property type="match status" value="1"/>
</dbReference>
<evidence type="ECO:0000256" key="2">
    <source>
        <dbReference type="ARBA" id="ARBA00022490"/>
    </source>
</evidence>
<dbReference type="Proteomes" id="UP000304148">
    <property type="component" value="Chromosome"/>
</dbReference>
<dbReference type="RefSeq" id="WP_138187033.1">
    <property type="nucleotide sequence ID" value="NZ_LS992241.1"/>
</dbReference>
<dbReference type="UniPathway" id="UPA00241">
    <property type="reaction ID" value="UER00356"/>
</dbReference>
<dbReference type="EMBL" id="LS992241">
    <property type="protein sequence ID" value="SYX85329.1"/>
    <property type="molecule type" value="Genomic_DNA"/>
</dbReference>